<evidence type="ECO:0000256" key="4">
    <source>
        <dbReference type="ARBA" id="ARBA00023008"/>
    </source>
</evidence>
<dbReference type="Pfam" id="PF00127">
    <property type="entry name" value="Copper-bind"/>
    <property type="match status" value="1"/>
</dbReference>
<keyword evidence="10" id="KW-1185">Reference proteome</keyword>
<dbReference type="NCBIfam" id="TIGR02604">
    <property type="entry name" value="Piru_Ver_Nterm"/>
    <property type="match status" value="1"/>
</dbReference>
<gene>
    <name evidence="9" type="ORF">WJU22_16840</name>
</gene>
<dbReference type="SUPFAM" id="SSF49785">
    <property type="entry name" value="Galactose-binding domain-like"/>
    <property type="match status" value="1"/>
</dbReference>
<dbReference type="InterPro" id="IPR011041">
    <property type="entry name" value="Quinoprot_gluc/sorb_DH_b-prop"/>
</dbReference>
<feature type="domain" description="ThuA-like" evidence="7">
    <location>
        <begin position="31"/>
        <end position="227"/>
    </location>
</feature>
<dbReference type="InterPro" id="IPR029010">
    <property type="entry name" value="ThuA-like"/>
</dbReference>
<keyword evidence="2" id="KW-0479">Metal-binding</keyword>
<dbReference type="Proteomes" id="UP001449657">
    <property type="component" value="Chromosome"/>
</dbReference>
<evidence type="ECO:0000256" key="5">
    <source>
        <dbReference type="SAM" id="SignalP"/>
    </source>
</evidence>
<keyword evidence="4" id="KW-0186">Copper</keyword>
<sequence length="1144" mass="125250">MKLRFHVLSLMLTALFLTACSKAPQGPLQVLFLGHPSTHHHSERYMPILASALATEGIQFTYADNPDVLTEETLRDFDVLMLYANHDSITPSQEAALLSFVRGGKGFVPIHCASYCFRNSAEFVKMVGGQFKSHDTATFNVTTLDTTHPVMKGLQPFTTWDETYVHDHLSDDRTVLQERPENGRNEPWTWVKEYGSGRVFYTAYGHDERTWSAPGFQQLVKNGILWAAGDKARKNWEAFRATMPTLQYRDEANIPNYEKRDPAPRFQLPLSPDSSAKLIQVPPGFELQLFASEPDIINPIAMAWDEKGRLWVIETVDYPNTVRNTEGEGDDRIKICEDTDGDGRADKFTVFADKLNIPTSLVFANGGIIVSQAPHFLFLQDTDGDDKADVRKILISGWGTFDTHAGPSNLQYGMDNHIWGTVGYSGFKGNAGGQYREFSQGVYRFAPDVSSFEFVTPTSNNTWGFGFNAANDIFASTANNTHSVFVGIPNAALNGVEGAAIAGSTKIDGHYAMHPVTAHVRQVDVFGGFTAASGHSFYTASQYPAAYQSAAFVCEPTGHLVHVARIEKDGAGYKEKDGWNLFASADEWVSPVEAKTGPDGAVWVLDWYNFIVQHNPTPTAERGGYAAVNGKGNAYENPLRDKTHGRIWRVVHKNAKPSTKIQLGNTASNLDALSHDNLFWRMTAQRLIVEKKDSAALPELAALAAGKAPAALHALWAIDGLNAAGQHRATVEKALRHEDASVRKAAIQIMARHRWTDKQMLASGVLQDKDANTRLAAFVAMAGIPASDTLGRALYGMSKEPAVRGDEWLAKGLYAAAAHHRKGFIAAFMAEHPGFGEKAAEKVSRSVTDIDDTKWKTMRLPQYIENAGLAIDGIVWFRTVVDVPAAAAGNAATLSLGPIDDSDETFVNGKPVGKTEKKWAEPRKYTIGAGVLKPGRNIITVKVTDTGGGGGIYGKPDGMYLEAGGKKIPLAGEWKYDVEKIFNGEGVKLFADRGLAETFVYTYLNRQEAPIAGAPAGKADQTVMLKVIQNEMKYDQASFTVKAGTVVDVVLENPDFMQHNIVIVTPGSLQTVGQAANKLAADPHGAEMNYVPEMPEVLFSTRLVNPQETVVLRFKVPGEPGDYPFVCTFPGHWSIMNGIMKVVR</sequence>
<dbReference type="Pfam" id="PF06283">
    <property type="entry name" value="ThuA"/>
    <property type="match status" value="1"/>
</dbReference>
<dbReference type="Gene3D" id="2.60.120.260">
    <property type="entry name" value="Galactose-binding domain-like"/>
    <property type="match status" value="1"/>
</dbReference>
<dbReference type="Gene3D" id="2.120.10.30">
    <property type="entry name" value="TolB, C-terminal domain"/>
    <property type="match status" value="1"/>
</dbReference>
<dbReference type="InterPro" id="IPR008972">
    <property type="entry name" value="Cupredoxin"/>
</dbReference>
<dbReference type="PANTHER" id="PTHR33546:SF1">
    <property type="entry name" value="LARGE, MULTIFUNCTIONAL SECRETED PROTEIN"/>
    <property type="match status" value="1"/>
</dbReference>
<dbReference type="SUPFAM" id="SSF49503">
    <property type="entry name" value="Cupredoxins"/>
    <property type="match status" value="1"/>
</dbReference>
<feature type="chain" id="PRO_5046960864" evidence="5">
    <location>
        <begin position="24"/>
        <end position="1144"/>
    </location>
</feature>
<dbReference type="RefSeq" id="WP_341839343.1">
    <property type="nucleotide sequence ID" value="NZ_CP149792.1"/>
</dbReference>
<evidence type="ECO:0000259" key="8">
    <source>
        <dbReference type="Pfam" id="PF23500"/>
    </source>
</evidence>
<dbReference type="InterPro" id="IPR013428">
    <property type="entry name" value="Membrane-bound_put_N"/>
</dbReference>
<keyword evidence="3" id="KW-0249">Electron transport</keyword>
<feature type="domain" description="DUF7133" evidence="8">
    <location>
        <begin position="271"/>
        <end position="654"/>
    </location>
</feature>
<dbReference type="InterPro" id="IPR008979">
    <property type="entry name" value="Galactose-bd-like_sf"/>
</dbReference>
<feature type="domain" description="Blue (type 1) copper" evidence="6">
    <location>
        <begin position="1023"/>
        <end position="1142"/>
    </location>
</feature>
<dbReference type="PROSITE" id="PS51257">
    <property type="entry name" value="PROKAR_LIPOPROTEIN"/>
    <property type="match status" value="1"/>
</dbReference>
<dbReference type="PANTHER" id="PTHR33546">
    <property type="entry name" value="LARGE, MULTIFUNCTIONAL SECRETED PROTEIN-RELATED"/>
    <property type="match status" value="1"/>
</dbReference>
<evidence type="ECO:0000313" key="10">
    <source>
        <dbReference type="Proteomes" id="UP001449657"/>
    </source>
</evidence>
<evidence type="ECO:0000256" key="3">
    <source>
        <dbReference type="ARBA" id="ARBA00022982"/>
    </source>
</evidence>
<dbReference type="InterPro" id="IPR000923">
    <property type="entry name" value="BlueCu_1"/>
</dbReference>
<protein>
    <submittedName>
        <fullName evidence="9">PVC-type heme-binding CxxCH protein</fullName>
    </submittedName>
</protein>
<dbReference type="SUPFAM" id="SSF50952">
    <property type="entry name" value="Soluble quinoprotein glucose dehydrogenase"/>
    <property type="match status" value="1"/>
</dbReference>
<keyword evidence="5" id="KW-0732">Signal</keyword>
<dbReference type="InterPro" id="IPR011042">
    <property type="entry name" value="6-blade_b-propeller_TolB-like"/>
</dbReference>
<evidence type="ECO:0000259" key="6">
    <source>
        <dbReference type="Pfam" id="PF00127"/>
    </source>
</evidence>
<reference evidence="9 10" key="1">
    <citation type="submission" date="2024-03" db="EMBL/GenBank/DDBJ databases">
        <title>Chitinophaga caseinilytica sp. nov., a casein hydrolysing bacterium isolated from forest soil.</title>
        <authorList>
            <person name="Lee D.S."/>
            <person name="Han D.M."/>
            <person name="Baek J.H."/>
            <person name="Choi D.G."/>
            <person name="Jeon J.H."/>
            <person name="Jeon C.O."/>
        </authorList>
    </citation>
    <scope>NUCLEOTIDE SEQUENCE [LARGE SCALE GENOMIC DNA]</scope>
    <source>
        <strain evidence="9 10">KACC 19118</strain>
    </source>
</reference>
<dbReference type="InterPro" id="IPR055557">
    <property type="entry name" value="DUF7133"/>
</dbReference>
<dbReference type="InterPro" id="IPR011989">
    <property type="entry name" value="ARM-like"/>
</dbReference>
<evidence type="ECO:0000256" key="1">
    <source>
        <dbReference type="ARBA" id="ARBA00022448"/>
    </source>
</evidence>
<keyword evidence="1" id="KW-0813">Transport</keyword>
<dbReference type="Gene3D" id="2.60.40.420">
    <property type="entry name" value="Cupredoxins - blue copper proteins"/>
    <property type="match status" value="1"/>
</dbReference>
<evidence type="ECO:0000259" key="7">
    <source>
        <dbReference type="Pfam" id="PF06283"/>
    </source>
</evidence>
<dbReference type="Gene3D" id="3.40.50.880">
    <property type="match status" value="1"/>
</dbReference>
<dbReference type="InterPro" id="IPR028871">
    <property type="entry name" value="BlueCu_1_BS"/>
</dbReference>
<accession>A0ABZ2YXK3</accession>
<feature type="signal peptide" evidence="5">
    <location>
        <begin position="1"/>
        <end position="23"/>
    </location>
</feature>
<dbReference type="Gene3D" id="1.25.10.10">
    <property type="entry name" value="Leucine-rich Repeat Variant"/>
    <property type="match status" value="1"/>
</dbReference>
<organism evidence="9 10">
    <name type="scientific">Chitinophaga caseinilytica</name>
    <dbReference type="NCBI Taxonomy" id="2267521"/>
    <lineage>
        <taxon>Bacteria</taxon>
        <taxon>Pseudomonadati</taxon>
        <taxon>Bacteroidota</taxon>
        <taxon>Chitinophagia</taxon>
        <taxon>Chitinophagales</taxon>
        <taxon>Chitinophagaceae</taxon>
        <taxon>Chitinophaga</taxon>
    </lineage>
</organism>
<evidence type="ECO:0000256" key="2">
    <source>
        <dbReference type="ARBA" id="ARBA00022723"/>
    </source>
</evidence>
<dbReference type="EMBL" id="CP150096">
    <property type="protein sequence ID" value="WZN44563.1"/>
    <property type="molecule type" value="Genomic_DNA"/>
</dbReference>
<name>A0ABZ2YXK3_9BACT</name>
<dbReference type="PROSITE" id="PS00196">
    <property type="entry name" value="COPPER_BLUE"/>
    <property type="match status" value="1"/>
</dbReference>
<proteinExistence type="predicted"/>
<dbReference type="CDD" id="cd04233">
    <property type="entry name" value="Auracyanin"/>
    <property type="match status" value="1"/>
</dbReference>
<dbReference type="InterPro" id="IPR029062">
    <property type="entry name" value="Class_I_gatase-like"/>
</dbReference>
<evidence type="ECO:0000313" key="9">
    <source>
        <dbReference type="EMBL" id="WZN44563.1"/>
    </source>
</evidence>
<dbReference type="Pfam" id="PF23500">
    <property type="entry name" value="DUF7133"/>
    <property type="match status" value="1"/>
</dbReference>
<dbReference type="SUPFAM" id="SSF52317">
    <property type="entry name" value="Class I glutamine amidotransferase-like"/>
    <property type="match status" value="1"/>
</dbReference>